<organism evidence="2 3">
    <name type="scientific">Lithocarpus litseifolius</name>
    <dbReference type="NCBI Taxonomy" id="425828"/>
    <lineage>
        <taxon>Eukaryota</taxon>
        <taxon>Viridiplantae</taxon>
        <taxon>Streptophyta</taxon>
        <taxon>Embryophyta</taxon>
        <taxon>Tracheophyta</taxon>
        <taxon>Spermatophyta</taxon>
        <taxon>Magnoliopsida</taxon>
        <taxon>eudicotyledons</taxon>
        <taxon>Gunneridae</taxon>
        <taxon>Pentapetalae</taxon>
        <taxon>rosids</taxon>
        <taxon>fabids</taxon>
        <taxon>Fagales</taxon>
        <taxon>Fagaceae</taxon>
        <taxon>Lithocarpus</taxon>
    </lineage>
</organism>
<gene>
    <name evidence="2" type="ORF">SO802_005264</name>
</gene>
<reference evidence="2 3" key="1">
    <citation type="submission" date="2024-01" db="EMBL/GenBank/DDBJ databases">
        <title>A telomere-to-telomere, gap-free genome of sweet tea (Lithocarpus litseifolius).</title>
        <authorList>
            <person name="Zhou J."/>
        </authorList>
    </citation>
    <scope>NUCLEOTIDE SEQUENCE [LARGE SCALE GENOMIC DNA]</scope>
    <source>
        <strain evidence="2">Zhou-2022a</strain>
        <tissue evidence="2">Leaf</tissue>
    </source>
</reference>
<evidence type="ECO:0000313" key="2">
    <source>
        <dbReference type="EMBL" id="KAL0010156.1"/>
    </source>
</evidence>
<evidence type="ECO:0000313" key="3">
    <source>
        <dbReference type="Proteomes" id="UP001459277"/>
    </source>
</evidence>
<protein>
    <recommendedName>
        <fullName evidence="1">Sieve element occlusion N-terminal domain-containing protein</fullName>
    </recommendedName>
</protein>
<dbReference type="GO" id="GO:0010088">
    <property type="term" value="P:phloem development"/>
    <property type="evidence" value="ECO:0007669"/>
    <property type="project" value="InterPro"/>
</dbReference>
<dbReference type="AlphaFoldDB" id="A0AAW2DM99"/>
<feature type="domain" description="Sieve element occlusion N-terminal" evidence="1">
    <location>
        <begin position="1"/>
        <end position="148"/>
    </location>
</feature>
<dbReference type="Pfam" id="PF14576">
    <property type="entry name" value="SEO_N"/>
    <property type="match status" value="1"/>
</dbReference>
<dbReference type="InterPro" id="IPR039299">
    <property type="entry name" value="SEOA"/>
</dbReference>
<dbReference type="PANTHER" id="PTHR33232">
    <property type="entry name" value="PROTEIN SIEVE ELEMENT OCCLUSION B-LIKE"/>
    <property type="match status" value="1"/>
</dbReference>
<proteinExistence type="predicted"/>
<name>A0AAW2DM99_9ROSI</name>
<dbReference type="InterPro" id="IPR027942">
    <property type="entry name" value="SEO_N"/>
</dbReference>
<dbReference type="PANTHER" id="PTHR33232:SF18">
    <property type="entry name" value="PROTEIN SIEVE ELEMENT OCCLUSION B-LIKE"/>
    <property type="match status" value="1"/>
</dbReference>
<sequence>MACKPLGEDTAQKTSMSILEKLSKHAWHAKALLTLAAFAVDYGDFWLLALLYTSDKSAKSVGILKGMPNIYTNSWFQKHSGEIAELNKLINATLDVIEHILKLEDLAVKHAEEDLPEFSEAALHYIPLNVYYAIQTVAACTTRMCCLFNDKSSAAGILYIC</sequence>
<evidence type="ECO:0000259" key="1">
    <source>
        <dbReference type="Pfam" id="PF14576"/>
    </source>
</evidence>
<accession>A0AAW2DM99</accession>
<dbReference type="EMBL" id="JAZDWU010000002">
    <property type="protein sequence ID" value="KAL0010156.1"/>
    <property type="molecule type" value="Genomic_DNA"/>
</dbReference>
<keyword evidence="3" id="KW-1185">Reference proteome</keyword>
<dbReference type="Proteomes" id="UP001459277">
    <property type="component" value="Unassembled WGS sequence"/>
</dbReference>
<comment type="caution">
    <text evidence="2">The sequence shown here is derived from an EMBL/GenBank/DDBJ whole genome shotgun (WGS) entry which is preliminary data.</text>
</comment>